<dbReference type="PANTHER" id="PTHR31896:SF12">
    <property type="entry name" value="HXXXD-TYPE ACYL-TRANSFERASE FAMILY PROTEIN"/>
    <property type="match status" value="1"/>
</dbReference>
<dbReference type="Pfam" id="PF02458">
    <property type="entry name" value="Transferase"/>
    <property type="match status" value="1"/>
</dbReference>
<dbReference type="EMBL" id="JAGGNH010000003">
    <property type="protein sequence ID" value="KAJ0979823.1"/>
    <property type="molecule type" value="Genomic_DNA"/>
</dbReference>
<gene>
    <name evidence="2" type="ORF">J5N97_015297</name>
</gene>
<evidence type="ECO:0000313" key="2">
    <source>
        <dbReference type="EMBL" id="KAJ0979823.1"/>
    </source>
</evidence>
<dbReference type="Gene3D" id="3.30.559.10">
    <property type="entry name" value="Chloramphenicol acetyltransferase-like domain"/>
    <property type="match status" value="2"/>
</dbReference>
<dbReference type="Proteomes" id="UP001085076">
    <property type="component" value="Miscellaneous, Linkage group lg03"/>
</dbReference>
<dbReference type="InterPro" id="IPR051283">
    <property type="entry name" value="Sec_Metabolite_Acyltrans"/>
</dbReference>
<dbReference type="GO" id="GO:0016740">
    <property type="term" value="F:transferase activity"/>
    <property type="evidence" value="ECO:0007669"/>
    <property type="project" value="UniProtKB-KW"/>
</dbReference>
<evidence type="ECO:0000256" key="1">
    <source>
        <dbReference type="ARBA" id="ARBA00022679"/>
    </source>
</evidence>
<keyword evidence="3" id="KW-1185">Reference proteome</keyword>
<sequence length="458" mass="50735">MVEIISKSMVKAQPPPQLPADQKYHLTPWDLAMLSAHYIQKGHLFANLPSTLSIETIINNLKTSLSAALHHFYPLAGRLATQHELDNDGMYVFIDCNNEGAEFIHADAHLVSVEDVLAPSSDDITALLVPSFFPLDGAVNHDGHTSPLFAVQLTVLSDGVFLGFASNHVVGDGTSFWNFLNAWAEIARSKLPSRSPPILDRYLMDFGAKPPLKLPFSHESQFIVRFHPPPFSEKVFHFSSEAMAKLKAKANEERGTSNIISSFQSLSALMWRCITRARRIPVEQVTNCRVAIENRTRLRPALSPNYFGNSVYALCITATTGELLSNELGWAAWLIHEAVVAYTDDVIREMVRKWVEAPMVYNASMFDEFSVLMGSSPRFDMYGCDFGWGRAVALRSGSANKFYGKVSSYPGWEGCGSVDLEVCLETESMAALEADPEFRAAVSQPVPLRDLLSKNING</sequence>
<reference evidence="2" key="2">
    <citation type="journal article" date="2022" name="Hortic Res">
        <title>The genome of Dioscorea zingiberensis sheds light on the biosynthesis, origin and evolution of the medicinally important diosgenin saponins.</title>
        <authorList>
            <person name="Li Y."/>
            <person name="Tan C."/>
            <person name="Li Z."/>
            <person name="Guo J."/>
            <person name="Li S."/>
            <person name="Chen X."/>
            <person name="Wang C."/>
            <person name="Dai X."/>
            <person name="Yang H."/>
            <person name="Song W."/>
            <person name="Hou L."/>
            <person name="Xu J."/>
            <person name="Tong Z."/>
            <person name="Xu A."/>
            <person name="Yuan X."/>
            <person name="Wang W."/>
            <person name="Yang Q."/>
            <person name="Chen L."/>
            <person name="Sun Z."/>
            <person name="Wang K."/>
            <person name="Pan B."/>
            <person name="Chen J."/>
            <person name="Bao Y."/>
            <person name="Liu F."/>
            <person name="Qi X."/>
            <person name="Gang D.R."/>
            <person name="Wen J."/>
            <person name="Li J."/>
        </authorList>
    </citation>
    <scope>NUCLEOTIDE SEQUENCE</scope>
    <source>
        <strain evidence="2">Dzin_1.0</strain>
    </source>
</reference>
<protein>
    <submittedName>
        <fullName evidence="2">Uncharacterized protein</fullName>
    </submittedName>
</protein>
<comment type="caution">
    <text evidence="2">The sequence shown here is derived from an EMBL/GenBank/DDBJ whole genome shotgun (WGS) entry which is preliminary data.</text>
</comment>
<reference evidence="2" key="1">
    <citation type="submission" date="2021-03" db="EMBL/GenBank/DDBJ databases">
        <authorList>
            <person name="Li Z."/>
            <person name="Yang C."/>
        </authorList>
    </citation>
    <scope>NUCLEOTIDE SEQUENCE</scope>
    <source>
        <strain evidence="2">Dzin_1.0</strain>
        <tissue evidence="2">Leaf</tissue>
    </source>
</reference>
<proteinExistence type="predicted"/>
<organism evidence="2 3">
    <name type="scientific">Dioscorea zingiberensis</name>
    <dbReference type="NCBI Taxonomy" id="325984"/>
    <lineage>
        <taxon>Eukaryota</taxon>
        <taxon>Viridiplantae</taxon>
        <taxon>Streptophyta</taxon>
        <taxon>Embryophyta</taxon>
        <taxon>Tracheophyta</taxon>
        <taxon>Spermatophyta</taxon>
        <taxon>Magnoliopsida</taxon>
        <taxon>Liliopsida</taxon>
        <taxon>Dioscoreales</taxon>
        <taxon>Dioscoreaceae</taxon>
        <taxon>Dioscorea</taxon>
    </lineage>
</organism>
<name>A0A9D5CWS1_9LILI</name>
<dbReference type="InterPro" id="IPR023213">
    <property type="entry name" value="CAT-like_dom_sf"/>
</dbReference>
<dbReference type="PANTHER" id="PTHR31896">
    <property type="entry name" value="FAMILY REGULATORY PROTEIN, PUTATIVE (AFU_ORTHOLOGUE AFUA_3G14730)-RELATED"/>
    <property type="match status" value="1"/>
</dbReference>
<evidence type="ECO:0000313" key="3">
    <source>
        <dbReference type="Proteomes" id="UP001085076"/>
    </source>
</evidence>
<accession>A0A9D5CWS1</accession>
<dbReference type="AlphaFoldDB" id="A0A9D5CWS1"/>
<keyword evidence="1" id="KW-0808">Transferase</keyword>
<dbReference type="OrthoDB" id="1862401at2759"/>